<feature type="transmembrane region" description="Helical" evidence="1">
    <location>
        <begin position="163"/>
        <end position="189"/>
    </location>
</feature>
<gene>
    <name evidence="2" type="ORF">EDM21_21025</name>
</gene>
<feature type="transmembrane region" description="Helical" evidence="1">
    <location>
        <begin position="65"/>
        <end position="85"/>
    </location>
</feature>
<feature type="transmembrane region" description="Helical" evidence="1">
    <location>
        <begin position="31"/>
        <end position="53"/>
    </location>
</feature>
<proteinExistence type="predicted"/>
<keyword evidence="1" id="KW-0812">Transmembrane</keyword>
<dbReference type="EMBL" id="RHLK01000016">
    <property type="protein sequence ID" value="MVP01965.1"/>
    <property type="molecule type" value="Genomic_DNA"/>
</dbReference>
<evidence type="ECO:0000313" key="3">
    <source>
        <dbReference type="Proteomes" id="UP000490800"/>
    </source>
</evidence>
<feature type="transmembrane region" description="Helical" evidence="1">
    <location>
        <begin position="127"/>
        <end position="157"/>
    </location>
</feature>
<dbReference type="PANTHER" id="PTHR36833:SF1">
    <property type="entry name" value="INTEGRAL MEMBRANE TRANSPORT PROTEIN"/>
    <property type="match status" value="1"/>
</dbReference>
<keyword evidence="1" id="KW-1133">Transmembrane helix</keyword>
<dbReference type="Proteomes" id="UP000490800">
    <property type="component" value="Unassembled WGS sequence"/>
</dbReference>
<keyword evidence="1" id="KW-0472">Membrane</keyword>
<dbReference type="InterPro" id="IPR010390">
    <property type="entry name" value="ABC-2_transporter-like"/>
</dbReference>
<evidence type="ECO:0000313" key="2">
    <source>
        <dbReference type="EMBL" id="MVP01965.1"/>
    </source>
</evidence>
<comment type="caution">
    <text evidence="2">The sequence shown here is derived from an EMBL/GenBank/DDBJ whole genome shotgun (WGS) entry which is preliminary data.</text>
</comment>
<accession>A0A7X3FLQ3</accession>
<dbReference type="PANTHER" id="PTHR36833">
    <property type="entry name" value="SLR0610 PROTEIN-RELATED"/>
    <property type="match status" value="1"/>
</dbReference>
<sequence>MAVRTLLFYFKIYLKITSQYFKVKMQYRADFIISSIGMLVTNLVGILPLWIIFNSVSSLEGFTYYEILFIYSFSLIALSPLQLFFDNIWNLWTHLIDGTFIKYYLKPINVMFYYMSEVFDIKGLSQLAFGAAGLIYASVQLGLSWNLVSIVLLLIALLGSSLIMVSLMIMAAATGFWITNPFHVIAFVFRFREIVKYPVTIFNNFFKFLFTFILPIGFVAFYPSQLFLKSFTDADLLAYCSPLVGVLLFSLAYLAWNKAIKSYSGTGS</sequence>
<feature type="transmembrane region" description="Helical" evidence="1">
    <location>
        <begin position="201"/>
        <end position="224"/>
    </location>
</feature>
<organism evidence="2 3">
    <name type="scientific">Paenibacillus lutrae</name>
    <dbReference type="NCBI Taxonomy" id="2078573"/>
    <lineage>
        <taxon>Bacteria</taxon>
        <taxon>Bacillati</taxon>
        <taxon>Bacillota</taxon>
        <taxon>Bacilli</taxon>
        <taxon>Bacillales</taxon>
        <taxon>Paenibacillaceae</taxon>
        <taxon>Paenibacillus</taxon>
    </lineage>
</organism>
<reference evidence="2 3" key="1">
    <citation type="journal article" date="2019" name="Microorganisms">
        <title>Paenibacillus lutrae sp. nov., A Chitinolytic Species Isolated from A River Otter in Castril Natural Park, Granada, Spain.</title>
        <authorList>
            <person name="Rodriguez M."/>
            <person name="Reina J.C."/>
            <person name="Bejar V."/>
            <person name="Llamas I."/>
        </authorList>
    </citation>
    <scope>NUCLEOTIDE SEQUENCE [LARGE SCALE GENOMIC DNA]</scope>
    <source>
        <strain evidence="2 3">N10</strain>
    </source>
</reference>
<keyword evidence="3" id="KW-1185">Reference proteome</keyword>
<evidence type="ECO:0000256" key="1">
    <source>
        <dbReference type="SAM" id="Phobius"/>
    </source>
</evidence>
<feature type="transmembrane region" description="Helical" evidence="1">
    <location>
        <begin position="236"/>
        <end position="256"/>
    </location>
</feature>
<dbReference type="Pfam" id="PF06182">
    <property type="entry name" value="ABC2_membrane_6"/>
    <property type="match status" value="1"/>
</dbReference>
<dbReference type="AlphaFoldDB" id="A0A7X3FLQ3"/>
<dbReference type="OrthoDB" id="9788195at2"/>
<protein>
    <submittedName>
        <fullName evidence="2">ABC transporter permease</fullName>
    </submittedName>
</protein>
<name>A0A7X3FLQ3_9BACL</name>